<keyword evidence="9" id="KW-1185">Reference proteome</keyword>
<feature type="transmembrane region" description="Helical" evidence="6">
    <location>
        <begin position="83"/>
        <end position="104"/>
    </location>
</feature>
<proteinExistence type="predicted"/>
<dbReference type="SUPFAM" id="SSF103481">
    <property type="entry name" value="Multidrug resistance efflux transporter EmrE"/>
    <property type="match status" value="2"/>
</dbReference>
<feature type="transmembrane region" description="Helical" evidence="6">
    <location>
        <begin position="145"/>
        <end position="162"/>
    </location>
</feature>
<evidence type="ECO:0000256" key="2">
    <source>
        <dbReference type="ARBA" id="ARBA00022692"/>
    </source>
</evidence>
<feature type="transmembrane region" description="Helical" evidence="6">
    <location>
        <begin position="214"/>
        <end position="237"/>
    </location>
</feature>
<accession>A0A5N5QEP4</accession>
<keyword evidence="4 6" id="KW-0472">Membrane</keyword>
<dbReference type="Proteomes" id="UP000383932">
    <property type="component" value="Unassembled WGS sequence"/>
</dbReference>
<feature type="transmembrane region" description="Helical" evidence="6">
    <location>
        <begin position="174"/>
        <end position="194"/>
    </location>
</feature>
<protein>
    <submittedName>
        <fullName evidence="8">Transport protein</fullName>
    </submittedName>
</protein>
<evidence type="ECO:0000256" key="1">
    <source>
        <dbReference type="ARBA" id="ARBA00004141"/>
    </source>
</evidence>
<dbReference type="EMBL" id="SSOP01000215">
    <property type="protein sequence ID" value="KAB5589928.1"/>
    <property type="molecule type" value="Genomic_DNA"/>
</dbReference>
<evidence type="ECO:0000256" key="6">
    <source>
        <dbReference type="SAM" id="Phobius"/>
    </source>
</evidence>
<evidence type="ECO:0000313" key="9">
    <source>
        <dbReference type="Proteomes" id="UP000383932"/>
    </source>
</evidence>
<comment type="subcellular location">
    <subcellularLocation>
        <location evidence="1">Membrane</location>
        <topology evidence="1">Multi-pass membrane protein</topology>
    </subcellularLocation>
</comment>
<feature type="compositionally biased region" description="Basic and acidic residues" evidence="5">
    <location>
        <begin position="410"/>
        <end position="438"/>
    </location>
</feature>
<dbReference type="PANTHER" id="PTHR22911">
    <property type="entry name" value="ACYL-MALONYL CONDENSING ENZYME-RELATED"/>
    <property type="match status" value="1"/>
</dbReference>
<dbReference type="PANTHER" id="PTHR22911:SF6">
    <property type="entry name" value="SOLUTE CARRIER FAMILY 35 MEMBER G1"/>
    <property type="match status" value="1"/>
</dbReference>
<feature type="transmembrane region" description="Helical" evidence="6">
    <location>
        <begin position="309"/>
        <end position="326"/>
    </location>
</feature>
<feature type="domain" description="EamA" evidence="7">
    <location>
        <begin position="217"/>
        <end position="348"/>
    </location>
</feature>
<comment type="caution">
    <text evidence="8">The sequence shown here is derived from an EMBL/GenBank/DDBJ whole genome shotgun (WGS) entry which is preliminary data.</text>
</comment>
<dbReference type="Pfam" id="PF00892">
    <property type="entry name" value="EamA"/>
    <property type="match status" value="2"/>
</dbReference>
<evidence type="ECO:0000256" key="5">
    <source>
        <dbReference type="SAM" id="MobiDB-lite"/>
    </source>
</evidence>
<feature type="region of interest" description="Disordered" evidence="5">
    <location>
        <begin position="402"/>
        <end position="438"/>
    </location>
</feature>
<feature type="transmembrane region" description="Helical" evidence="6">
    <location>
        <begin position="50"/>
        <end position="71"/>
    </location>
</feature>
<sequence length="438" mass="47088">MTAGRSQSFELSPSQRNVFVPTPTLARDPAELVSGPSNPLREFFKRNKGLFIIAASQFFFSLMNLSVKILTALDDPVPTLEVVAARMFITFICCQGYMFASGVADPILGPKGIRKWLVIRGVVGFFGLFGLYYSLQYMSLSDATVLTFLSPTVTAAFGYLFLREAVSWKQGVAGLVSLFGVVLIARPTSMFGGSERTDAGAGAGGPMVTEFQRMIAVGVSLIGVLGASSAYVSIRIIGKRAHPMHTMSYFSLWCVLVSVVATIATHTQWVMPTRWAWLGMLIIVGIFGFFAQLLLTLGLQRETASRGSLVLYIQIVFSLFFERVVFGVSPSGLSLTGTCVIIASAIYVALNKPSTNSSAPTNTESSAMWELGRAAEEGRGLLDGDEHKEVEYDGGKGTVADVQVLPDVTKGADEEAGAKKPRGDAEVEAHGGNERSLQ</sequence>
<reference evidence="8 9" key="1">
    <citation type="journal article" date="2019" name="Fungal Biol. Biotechnol.">
        <title>Draft genome sequence of fastidious pathogen Ceratobasidium theobromae, which causes vascular-streak dieback in Theobroma cacao.</title>
        <authorList>
            <person name="Ali S.S."/>
            <person name="Asman A."/>
            <person name="Shao J."/>
            <person name="Firmansyah A.P."/>
            <person name="Susilo A.W."/>
            <person name="Rosmana A."/>
            <person name="McMahon P."/>
            <person name="Junaid M."/>
            <person name="Guest D."/>
            <person name="Kheng T.Y."/>
            <person name="Meinhardt L.W."/>
            <person name="Bailey B.A."/>
        </authorList>
    </citation>
    <scope>NUCLEOTIDE SEQUENCE [LARGE SCALE GENOMIC DNA]</scope>
    <source>
        <strain evidence="8 9">CT2</strain>
    </source>
</reference>
<evidence type="ECO:0000256" key="4">
    <source>
        <dbReference type="ARBA" id="ARBA00023136"/>
    </source>
</evidence>
<name>A0A5N5QEP4_9AGAM</name>
<evidence type="ECO:0000256" key="3">
    <source>
        <dbReference type="ARBA" id="ARBA00022989"/>
    </source>
</evidence>
<keyword evidence="2 6" id="KW-0812">Transmembrane</keyword>
<feature type="transmembrane region" description="Helical" evidence="6">
    <location>
        <begin position="332"/>
        <end position="350"/>
    </location>
</feature>
<organism evidence="8 9">
    <name type="scientific">Ceratobasidium theobromae</name>
    <dbReference type="NCBI Taxonomy" id="1582974"/>
    <lineage>
        <taxon>Eukaryota</taxon>
        <taxon>Fungi</taxon>
        <taxon>Dikarya</taxon>
        <taxon>Basidiomycota</taxon>
        <taxon>Agaricomycotina</taxon>
        <taxon>Agaricomycetes</taxon>
        <taxon>Cantharellales</taxon>
        <taxon>Ceratobasidiaceae</taxon>
        <taxon>Ceratobasidium</taxon>
    </lineage>
</organism>
<dbReference type="InterPro" id="IPR037185">
    <property type="entry name" value="EmrE-like"/>
</dbReference>
<keyword evidence="3 6" id="KW-1133">Transmembrane helix</keyword>
<feature type="transmembrane region" description="Helical" evidence="6">
    <location>
        <begin position="249"/>
        <end position="269"/>
    </location>
</feature>
<gene>
    <name evidence="8" type="ORF">CTheo_6629</name>
</gene>
<feature type="domain" description="EamA" evidence="7">
    <location>
        <begin position="48"/>
        <end position="185"/>
    </location>
</feature>
<evidence type="ECO:0000259" key="7">
    <source>
        <dbReference type="Pfam" id="PF00892"/>
    </source>
</evidence>
<dbReference type="GO" id="GO:0016020">
    <property type="term" value="C:membrane"/>
    <property type="evidence" value="ECO:0007669"/>
    <property type="project" value="UniProtKB-SubCell"/>
</dbReference>
<dbReference type="InterPro" id="IPR000620">
    <property type="entry name" value="EamA_dom"/>
</dbReference>
<feature type="transmembrane region" description="Helical" evidence="6">
    <location>
        <begin position="116"/>
        <end position="133"/>
    </location>
</feature>
<dbReference type="OrthoDB" id="306876at2759"/>
<dbReference type="AlphaFoldDB" id="A0A5N5QEP4"/>
<evidence type="ECO:0000313" key="8">
    <source>
        <dbReference type="EMBL" id="KAB5589928.1"/>
    </source>
</evidence>
<feature type="transmembrane region" description="Helical" evidence="6">
    <location>
        <begin position="275"/>
        <end position="297"/>
    </location>
</feature>